<sequence>MGWGLHSLAISSSSSGRELCGPPVPGSLVDGRVVHVHACIFRASPAIPRAFVPVFERHAHFIVLDASGSCAALNEDLVTGFPLSEVRFVPSRQCFGRALHSDLVTSVVPGSPRVYLVTREAGVSPLPPAFFRAAEKSTVFTSRDLVFSSLGDLPLPYEAVGFSAKKISISTTVLLRCSNVRILAPRSFSLIPGFRLLWHSFTASSCVGGCSHFMLMSRHLLMKSRADSFLFCFKDMSSAKVTLLSVTLKRSKNFFAYLPNQLLSWASIGHTIEMLTHFRPLLLHIFHLETRLVLPHFKQYAKTVLYRYSSYMLLRYH</sequence>
<dbReference type="Proteomes" id="UP000652761">
    <property type="component" value="Unassembled WGS sequence"/>
</dbReference>
<name>A0A843WFT5_COLES</name>
<comment type="caution">
    <text evidence="1">The sequence shown here is derived from an EMBL/GenBank/DDBJ whole genome shotgun (WGS) entry which is preliminary data.</text>
</comment>
<dbReference type="EMBL" id="NMUH01003042">
    <property type="protein sequence ID" value="MQM03475.1"/>
    <property type="molecule type" value="Genomic_DNA"/>
</dbReference>
<accession>A0A843WFT5</accession>
<dbReference type="AlphaFoldDB" id="A0A843WFT5"/>
<reference evidence="1" key="1">
    <citation type="submission" date="2017-07" db="EMBL/GenBank/DDBJ databases">
        <title>Taro Niue Genome Assembly and Annotation.</title>
        <authorList>
            <person name="Atibalentja N."/>
            <person name="Keating K."/>
            <person name="Fields C.J."/>
        </authorList>
    </citation>
    <scope>NUCLEOTIDE SEQUENCE</scope>
    <source>
        <strain evidence="1">Niue_2</strain>
        <tissue evidence="1">Leaf</tissue>
    </source>
</reference>
<evidence type="ECO:0000313" key="1">
    <source>
        <dbReference type="EMBL" id="MQM03475.1"/>
    </source>
</evidence>
<protein>
    <submittedName>
        <fullName evidence="1">Uncharacterized protein</fullName>
    </submittedName>
</protein>
<evidence type="ECO:0000313" key="2">
    <source>
        <dbReference type="Proteomes" id="UP000652761"/>
    </source>
</evidence>
<proteinExistence type="predicted"/>
<gene>
    <name evidence="1" type="ORF">Taro_036261</name>
</gene>
<organism evidence="1 2">
    <name type="scientific">Colocasia esculenta</name>
    <name type="common">Wild taro</name>
    <name type="synonym">Arum esculentum</name>
    <dbReference type="NCBI Taxonomy" id="4460"/>
    <lineage>
        <taxon>Eukaryota</taxon>
        <taxon>Viridiplantae</taxon>
        <taxon>Streptophyta</taxon>
        <taxon>Embryophyta</taxon>
        <taxon>Tracheophyta</taxon>
        <taxon>Spermatophyta</taxon>
        <taxon>Magnoliopsida</taxon>
        <taxon>Liliopsida</taxon>
        <taxon>Araceae</taxon>
        <taxon>Aroideae</taxon>
        <taxon>Colocasieae</taxon>
        <taxon>Colocasia</taxon>
    </lineage>
</organism>
<keyword evidence="2" id="KW-1185">Reference proteome</keyword>